<evidence type="ECO:0000313" key="1">
    <source>
        <dbReference type="EnsemblMetazoa" id="G32906.1:cds"/>
    </source>
</evidence>
<evidence type="ECO:0000313" key="2">
    <source>
        <dbReference type="Proteomes" id="UP000005408"/>
    </source>
</evidence>
<proteinExistence type="predicted"/>
<dbReference type="EnsemblMetazoa" id="G32906.1">
    <property type="protein sequence ID" value="G32906.1:cds"/>
    <property type="gene ID" value="G32906"/>
</dbReference>
<protein>
    <submittedName>
        <fullName evidence="1">Uncharacterized protein</fullName>
    </submittedName>
</protein>
<reference evidence="1" key="1">
    <citation type="submission" date="2022-08" db="UniProtKB">
        <authorList>
            <consortium name="EnsemblMetazoa"/>
        </authorList>
    </citation>
    <scope>IDENTIFICATION</scope>
    <source>
        <strain evidence="1">05x7-T-G4-1.051#20</strain>
    </source>
</reference>
<accession>A0A8W8MG89</accession>
<sequence>MRGRAGQLAASSSYWTHRSCVLASTSQETAPTREEKQKLFEGGLGERKVTFPKNDSPSSFKQVLEKKFPGLKNCGGYELLRSMVGSRVSLEKLKMPNSVFTTSYLAAESNLGQACCYIRPIQRDVEMIQLDNKNEDEDEMVFEECLQCKESIPLLKLRKHIQACTQSLSSDEEDSILPKLKKRKRTPICQYMCFSQTNIWDMSYLFQRICQGHSRSTCL</sequence>
<name>A0A8W8MG89_MAGGI</name>
<keyword evidence="2" id="KW-1185">Reference proteome</keyword>
<dbReference type="Proteomes" id="UP000005408">
    <property type="component" value="Unassembled WGS sequence"/>
</dbReference>
<dbReference type="AlphaFoldDB" id="A0A8W8MG89"/>
<organism evidence="1 2">
    <name type="scientific">Magallana gigas</name>
    <name type="common">Pacific oyster</name>
    <name type="synonym">Crassostrea gigas</name>
    <dbReference type="NCBI Taxonomy" id="29159"/>
    <lineage>
        <taxon>Eukaryota</taxon>
        <taxon>Metazoa</taxon>
        <taxon>Spiralia</taxon>
        <taxon>Lophotrochozoa</taxon>
        <taxon>Mollusca</taxon>
        <taxon>Bivalvia</taxon>
        <taxon>Autobranchia</taxon>
        <taxon>Pteriomorphia</taxon>
        <taxon>Ostreida</taxon>
        <taxon>Ostreoidea</taxon>
        <taxon>Ostreidae</taxon>
        <taxon>Magallana</taxon>
    </lineage>
</organism>